<evidence type="ECO:0000256" key="1">
    <source>
        <dbReference type="ARBA" id="ARBA00023012"/>
    </source>
</evidence>
<keyword evidence="5" id="KW-0597">Phosphoprotein</keyword>
<proteinExistence type="predicted"/>
<dbReference type="SUPFAM" id="SSF52172">
    <property type="entry name" value="CheY-like"/>
    <property type="match status" value="1"/>
</dbReference>
<organism evidence="7 8">
    <name type="scientific">Paenibacillus glacialis</name>
    <dbReference type="NCBI Taxonomy" id="494026"/>
    <lineage>
        <taxon>Bacteria</taxon>
        <taxon>Bacillati</taxon>
        <taxon>Bacillota</taxon>
        <taxon>Bacilli</taxon>
        <taxon>Bacillales</taxon>
        <taxon>Paenibacillaceae</taxon>
        <taxon>Paenibacillus</taxon>
    </lineage>
</organism>
<dbReference type="SMART" id="SM00448">
    <property type="entry name" value="REC"/>
    <property type="match status" value="1"/>
</dbReference>
<dbReference type="InterPro" id="IPR005158">
    <property type="entry name" value="BTAD"/>
</dbReference>
<dbReference type="RefSeq" id="WP_068527305.1">
    <property type="nucleotide sequence ID" value="NZ_LVJH01000002.1"/>
</dbReference>
<keyword evidence="4" id="KW-0804">Transcription</keyword>
<dbReference type="Gene3D" id="1.25.40.10">
    <property type="entry name" value="Tetratricopeptide repeat domain"/>
    <property type="match status" value="1"/>
</dbReference>
<dbReference type="AlphaFoldDB" id="A0A168NMS9"/>
<evidence type="ECO:0000256" key="4">
    <source>
        <dbReference type="ARBA" id="ARBA00023163"/>
    </source>
</evidence>
<keyword evidence="2" id="KW-0805">Transcription regulation</keyword>
<dbReference type="OrthoDB" id="3190595at2"/>
<comment type="caution">
    <text evidence="7">The sequence shown here is derived from an EMBL/GenBank/DDBJ whole genome shotgun (WGS) entry which is preliminary data.</text>
</comment>
<keyword evidence="3" id="KW-0238">DNA-binding</keyword>
<dbReference type="PANTHER" id="PTHR35807">
    <property type="entry name" value="TRANSCRIPTIONAL REGULATOR REDD-RELATED"/>
    <property type="match status" value="1"/>
</dbReference>
<dbReference type="SUPFAM" id="SSF46894">
    <property type="entry name" value="C-terminal effector domain of the bipartite response regulators"/>
    <property type="match status" value="1"/>
</dbReference>
<protein>
    <submittedName>
        <fullName evidence="7">Response regulator receiver protein</fullName>
    </submittedName>
</protein>
<dbReference type="EMBL" id="LVJH01000002">
    <property type="protein sequence ID" value="OAB45947.1"/>
    <property type="molecule type" value="Genomic_DNA"/>
</dbReference>
<dbReference type="InterPro" id="IPR011006">
    <property type="entry name" value="CheY-like_superfamily"/>
</dbReference>
<evidence type="ECO:0000256" key="2">
    <source>
        <dbReference type="ARBA" id="ARBA00023015"/>
    </source>
</evidence>
<dbReference type="SUPFAM" id="SSF48452">
    <property type="entry name" value="TPR-like"/>
    <property type="match status" value="1"/>
</dbReference>
<dbReference type="PANTHER" id="PTHR35807:SF2">
    <property type="entry name" value="TRANSCRIPTIONAL ACTIVATOR DOMAIN"/>
    <property type="match status" value="1"/>
</dbReference>
<dbReference type="InterPro" id="IPR051677">
    <property type="entry name" value="AfsR-DnrI-RedD_regulator"/>
</dbReference>
<dbReference type="Proteomes" id="UP000076967">
    <property type="component" value="Unassembled WGS sequence"/>
</dbReference>
<dbReference type="GO" id="GO:0000160">
    <property type="term" value="P:phosphorelay signal transduction system"/>
    <property type="evidence" value="ECO:0007669"/>
    <property type="project" value="UniProtKB-KW"/>
</dbReference>
<dbReference type="Pfam" id="PF00072">
    <property type="entry name" value="Response_reg"/>
    <property type="match status" value="1"/>
</dbReference>
<dbReference type="STRING" id="494026.PGLA_00695"/>
<dbReference type="InterPro" id="IPR016032">
    <property type="entry name" value="Sig_transdc_resp-reg_C-effctor"/>
</dbReference>
<feature type="domain" description="Response regulatory" evidence="6">
    <location>
        <begin position="2"/>
        <end position="116"/>
    </location>
</feature>
<name>A0A168NMS9_9BACL</name>
<sequence length="378" mass="45130">MKVIIIDDEQLAVDYLERQLMKINNIEIIGKFIDPIAGRSEIFLKDVDLVFLDISLPEINGIELAEQILEKKPDLRIVFVTAYNEYAVKAFELNALDYIVKPIRADRLIKTINRISEHESKQDSAEMKTYTMRMNIFRQVTVEASNGQFSVIQWRTTKSQELFLYLLQHRRQLVRKSVLIDLLWPEYEPDKVYSQLYTAIYHIRKTMARFGGENFQIINLMEGYILNIDHVLLDVEEWESQIESAPSLSFETIDQYMEIMKLYTGHYLQEYDYWWAENERQRLKQLWLSISYKIADLYENNNQLDKAIVWFLEICNQHMQEERAYFALMKIYASMNNHVLVDQQYSSLITNLWNEFNEPPRGYITDWYNQWDGKINKS</sequence>
<keyword evidence="8" id="KW-1185">Reference proteome</keyword>
<dbReference type="Gene3D" id="3.40.50.2300">
    <property type="match status" value="1"/>
</dbReference>
<dbReference type="InterPro" id="IPR001789">
    <property type="entry name" value="Sig_transdc_resp-reg_receiver"/>
</dbReference>
<gene>
    <name evidence="7" type="ORF">PGLA_00695</name>
</gene>
<reference evidence="7 8" key="1">
    <citation type="submission" date="2016-03" db="EMBL/GenBank/DDBJ databases">
        <title>Draft genome sequence of Paenibacillus glacialis DSM 22343.</title>
        <authorList>
            <person name="Shin S.-K."/>
            <person name="Yi H."/>
        </authorList>
    </citation>
    <scope>NUCLEOTIDE SEQUENCE [LARGE SCALE GENOMIC DNA]</scope>
    <source>
        <strain evidence="7 8">DSM 22343</strain>
    </source>
</reference>
<evidence type="ECO:0000259" key="6">
    <source>
        <dbReference type="PROSITE" id="PS50110"/>
    </source>
</evidence>
<dbReference type="Gene3D" id="1.10.10.10">
    <property type="entry name" value="Winged helix-like DNA-binding domain superfamily/Winged helix DNA-binding domain"/>
    <property type="match status" value="1"/>
</dbReference>
<dbReference type="InterPro" id="IPR036388">
    <property type="entry name" value="WH-like_DNA-bd_sf"/>
</dbReference>
<evidence type="ECO:0000256" key="5">
    <source>
        <dbReference type="PROSITE-ProRule" id="PRU00169"/>
    </source>
</evidence>
<feature type="modified residue" description="4-aspartylphosphate" evidence="5">
    <location>
        <position position="53"/>
    </location>
</feature>
<accession>A0A168NMS9</accession>
<evidence type="ECO:0000313" key="8">
    <source>
        <dbReference type="Proteomes" id="UP000076967"/>
    </source>
</evidence>
<dbReference type="PROSITE" id="PS50110">
    <property type="entry name" value="RESPONSE_REGULATORY"/>
    <property type="match status" value="1"/>
</dbReference>
<keyword evidence="1" id="KW-0902">Two-component regulatory system</keyword>
<dbReference type="SMART" id="SM01043">
    <property type="entry name" value="BTAD"/>
    <property type="match status" value="1"/>
</dbReference>
<evidence type="ECO:0000313" key="7">
    <source>
        <dbReference type="EMBL" id="OAB45947.1"/>
    </source>
</evidence>
<dbReference type="InterPro" id="IPR011990">
    <property type="entry name" value="TPR-like_helical_dom_sf"/>
</dbReference>
<evidence type="ECO:0000256" key="3">
    <source>
        <dbReference type="ARBA" id="ARBA00023125"/>
    </source>
</evidence>
<dbReference type="GO" id="GO:0006355">
    <property type="term" value="P:regulation of DNA-templated transcription"/>
    <property type="evidence" value="ECO:0007669"/>
    <property type="project" value="InterPro"/>
</dbReference>
<dbReference type="GO" id="GO:0003677">
    <property type="term" value="F:DNA binding"/>
    <property type="evidence" value="ECO:0007669"/>
    <property type="project" value="UniProtKB-KW"/>
</dbReference>